<comment type="caution">
    <text evidence="1">The sequence shown here is derived from an EMBL/GenBank/DDBJ whole genome shotgun (WGS) entry which is preliminary data.</text>
</comment>
<name>A0ABS8MKB7_9FLAO</name>
<proteinExistence type="predicted"/>
<dbReference type="RefSeq" id="WP_230039664.1">
    <property type="nucleotide sequence ID" value="NZ_JAJJMM010000001.1"/>
</dbReference>
<keyword evidence="2" id="KW-1185">Reference proteome</keyword>
<dbReference type="EMBL" id="JAJJMM010000001">
    <property type="protein sequence ID" value="MCC9065936.1"/>
    <property type="molecule type" value="Genomic_DNA"/>
</dbReference>
<dbReference type="Proteomes" id="UP001430679">
    <property type="component" value="Unassembled WGS sequence"/>
</dbReference>
<organism evidence="1 2">
    <name type="scientific">Flavobacterium piscisymbiosum</name>
    <dbReference type="NCBI Taxonomy" id="2893753"/>
    <lineage>
        <taxon>Bacteria</taxon>
        <taxon>Pseudomonadati</taxon>
        <taxon>Bacteroidota</taxon>
        <taxon>Flavobacteriia</taxon>
        <taxon>Flavobacteriales</taxon>
        <taxon>Flavobacteriaceae</taxon>
        <taxon>Flavobacterium</taxon>
    </lineage>
</organism>
<protein>
    <submittedName>
        <fullName evidence="1">Uncharacterized protein</fullName>
    </submittedName>
</protein>
<gene>
    <name evidence="1" type="ORF">LNP81_23325</name>
</gene>
<evidence type="ECO:0000313" key="1">
    <source>
        <dbReference type="EMBL" id="MCC9065936.1"/>
    </source>
</evidence>
<sequence length="194" mass="22952">MKDKFKISDKELLIAINTIFKDYGIPELERNGFARSPFKTSWYGEYDSNIRGYSYELCKLTDQNHLLDITVDIVRESKYIKMYLNIFELNEKLTSVTELKDYDGINFHLPPNDSTTMQLRSDDYKGPPLFYMLFLPEYKIGRYKTQSGFEKQINKLRDLVKKDMANIDSFVKRWYEIHKPNVTDLEGNIVSKIQ</sequence>
<accession>A0ABS8MKB7</accession>
<reference evidence="1" key="1">
    <citation type="submission" date="2021-11" db="EMBL/GenBank/DDBJ databases">
        <title>Description of novel Flavobacterium species.</title>
        <authorList>
            <person name="Saticioglu I.B."/>
            <person name="Ay H."/>
            <person name="Altun S."/>
            <person name="Duman M."/>
        </authorList>
    </citation>
    <scope>NUCLEOTIDE SEQUENCE</scope>
    <source>
        <strain evidence="1">F-30</strain>
    </source>
</reference>
<evidence type="ECO:0000313" key="2">
    <source>
        <dbReference type="Proteomes" id="UP001430679"/>
    </source>
</evidence>